<dbReference type="EMBL" id="FMAJ01000008">
    <property type="protein sequence ID" value="SCB59934.1"/>
    <property type="molecule type" value="Genomic_DNA"/>
</dbReference>
<proteinExistence type="predicted"/>
<organism evidence="4 5">
    <name type="scientific">Rhizobium aethiopicum</name>
    <dbReference type="NCBI Taxonomy" id="1138170"/>
    <lineage>
        <taxon>Bacteria</taxon>
        <taxon>Pseudomonadati</taxon>
        <taxon>Pseudomonadota</taxon>
        <taxon>Alphaproteobacteria</taxon>
        <taxon>Hyphomicrobiales</taxon>
        <taxon>Rhizobiaceae</taxon>
        <taxon>Rhizobium/Agrobacterium group</taxon>
        <taxon>Rhizobium</taxon>
    </lineage>
</organism>
<sequence>MALTPELVTRTLRPVPEEGPEPRWTSIPEDELDALVRRVNEESKNEPLWIFAYGSLIRNPDFDFDAREVGTIYGWHRSFSLHIERRRATSGKPGLMLALERSGTCKGIAFRMRQSKQADDLRRSLARKIRYREVASMIRWVENGTDENRAHGMASVDQENWRKLLVSRQTPPVDPPLDPTIRAHRSPMGPEHWP</sequence>
<keyword evidence="2" id="KW-0456">Lyase</keyword>
<accession>A0A1C3Y668</accession>
<dbReference type="Pfam" id="PF04752">
    <property type="entry name" value="ChaC"/>
    <property type="match status" value="1"/>
</dbReference>
<dbReference type="InterPro" id="IPR006840">
    <property type="entry name" value="ChaC"/>
</dbReference>
<dbReference type="GO" id="GO:0006751">
    <property type="term" value="P:glutathione catabolic process"/>
    <property type="evidence" value="ECO:0007669"/>
    <property type="project" value="InterPro"/>
</dbReference>
<dbReference type="GO" id="GO:0005737">
    <property type="term" value="C:cytoplasm"/>
    <property type="evidence" value="ECO:0007669"/>
    <property type="project" value="TreeGrafter"/>
</dbReference>
<dbReference type="GO" id="GO:0061928">
    <property type="term" value="F:glutathione specific gamma-glutamylcyclotransferase activity"/>
    <property type="evidence" value="ECO:0007669"/>
    <property type="project" value="UniProtKB-EC"/>
</dbReference>
<protein>
    <recommendedName>
        <fullName evidence="1">glutathione-specific gamma-glutamylcyclotransferase</fullName>
        <ecNumber evidence="1">4.3.2.7</ecNumber>
    </recommendedName>
</protein>
<dbReference type="PANTHER" id="PTHR12192">
    <property type="entry name" value="CATION TRANSPORT PROTEIN CHAC-RELATED"/>
    <property type="match status" value="1"/>
</dbReference>
<evidence type="ECO:0000256" key="1">
    <source>
        <dbReference type="ARBA" id="ARBA00012344"/>
    </source>
</evidence>
<dbReference type="STRING" id="1138170.GA0061105_108293"/>
<dbReference type="Proteomes" id="UP000198723">
    <property type="component" value="Unassembled WGS sequence"/>
</dbReference>
<feature type="region of interest" description="Disordered" evidence="3">
    <location>
        <begin position="168"/>
        <end position="194"/>
    </location>
</feature>
<evidence type="ECO:0000256" key="3">
    <source>
        <dbReference type="SAM" id="MobiDB-lite"/>
    </source>
</evidence>
<evidence type="ECO:0000313" key="5">
    <source>
        <dbReference type="Proteomes" id="UP000198723"/>
    </source>
</evidence>
<dbReference type="PANTHER" id="PTHR12192:SF2">
    <property type="entry name" value="GLUTATHIONE-SPECIFIC GAMMA-GLUTAMYLCYCLOTRANSFERASE 2"/>
    <property type="match status" value="1"/>
</dbReference>
<reference evidence="4 5" key="1">
    <citation type="submission" date="2016-08" db="EMBL/GenBank/DDBJ databases">
        <authorList>
            <person name="Seilhamer J.J."/>
        </authorList>
    </citation>
    <scope>NUCLEOTIDE SEQUENCE [LARGE SCALE GENOMIC DNA]</scope>
    <source>
        <strain evidence="4 5">HBR26</strain>
    </source>
</reference>
<gene>
    <name evidence="4" type="ORF">GA0061105_108293</name>
</gene>
<evidence type="ECO:0000256" key="2">
    <source>
        <dbReference type="ARBA" id="ARBA00023239"/>
    </source>
</evidence>
<dbReference type="AlphaFoldDB" id="A0A1C3Y668"/>
<evidence type="ECO:0000313" key="4">
    <source>
        <dbReference type="EMBL" id="SCB59934.1"/>
    </source>
</evidence>
<name>A0A1C3Y668_9HYPH</name>
<dbReference type="EC" id="4.3.2.7" evidence="1"/>
<feature type="region of interest" description="Disordered" evidence="3">
    <location>
        <begin position="1"/>
        <end position="23"/>
    </location>
</feature>